<gene>
    <name evidence="1" type="ORF">NTEN_LOCUS554</name>
</gene>
<sequence length="110" mass="11554">MSGQNGANGKTPEIQVANGNIQWKYTTDMAWQNLISLGNLQGASADMRVSNSAIQWKRYSDTEWTTLIGLADLAGPPGATGPQGVTGNTGPAAPLLPVRLNLHLPDGLVN</sequence>
<keyword evidence="2" id="KW-1185">Reference proteome</keyword>
<organism evidence="1 2">
    <name type="scientific">Nesidiocoris tenuis</name>
    <dbReference type="NCBI Taxonomy" id="355587"/>
    <lineage>
        <taxon>Eukaryota</taxon>
        <taxon>Metazoa</taxon>
        <taxon>Ecdysozoa</taxon>
        <taxon>Arthropoda</taxon>
        <taxon>Hexapoda</taxon>
        <taxon>Insecta</taxon>
        <taxon>Pterygota</taxon>
        <taxon>Neoptera</taxon>
        <taxon>Paraneoptera</taxon>
        <taxon>Hemiptera</taxon>
        <taxon>Heteroptera</taxon>
        <taxon>Panheteroptera</taxon>
        <taxon>Cimicomorpha</taxon>
        <taxon>Miridae</taxon>
        <taxon>Dicyphina</taxon>
        <taxon>Nesidiocoris</taxon>
    </lineage>
</organism>
<protein>
    <submittedName>
        <fullName evidence="1">Uncharacterized protein</fullName>
    </submittedName>
</protein>
<dbReference type="Proteomes" id="UP000479000">
    <property type="component" value="Unassembled WGS sequence"/>
</dbReference>
<accession>A0A6H5FW30</accession>
<dbReference type="EMBL" id="CADCXU010000959">
    <property type="protein sequence ID" value="CAA9993651.1"/>
    <property type="molecule type" value="Genomic_DNA"/>
</dbReference>
<evidence type="ECO:0000313" key="1">
    <source>
        <dbReference type="EMBL" id="CAA9993651.1"/>
    </source>
</evidence>
<dbReference type="AlphaFoldDB" id="A0A6H5FW30"/>
<name>A0A6H5FW30_9HEMI</name>
<feature type="non-terminal residue" evidence="1">
    <location>
        <position position="110"/>
    </location>
</feature>
<reference evidence="1 2" key="1">
    <citation type="submission" date="2020-02" db="EMBL/GenBank/DDBJ databases">
        <authorList>
            <person name="Ferguson B K."/>
        </authorList>
    </citation>
    <scope>NUCLEOTIDE SEQUENCE [LARGE SCALE GENOMIC DNA]</scope>
</reference>
<evidence type="ECO:0000313" key="2">
    <source>
        <dbReference type="Proteomes" id="UP000479000"/>
    </source>
</evidence>
<proteinExistence type="predicted"/>